<gene>
    <name evidence="2" type="ORF">OEA41_009064</name>
</gene>
<evidence type="ECO:0000256" key="1">
    <source>
        <dbReference type="SAM" id="Coils"/>
    </source>
</evidence>
<dbReference type="EMBL" id="JASNWA010000009">
    <property type="protein sequence ID" value="KAK3169680.1"/>
    <property type="molecule type" value="Genomic_DNA"/>
</dbReference>
<reference evidence="2" key="1">
    <citation type="submission" date="2022-11" db="EMBL/GenBank/DDBJ databases">
        <title>Chromosomal genome sequence assembly and mating type (MAT) locus characterization of the leprose asexual lichenized fungus Lepraria neglecta (Nyl.) Erichsen.</title>
        <authorList>
            <person name="Allen J.L."/>
            <person name="Pfeffer B."/>
        </authorList>
    </citation>
    <scope>NUCLEOTIDE SEQUENCE</scope>
    <source>
        <strain evidence="2">Allen 5258</strain>
    </source>
</reference>
<evidence type="ECO:0000313" key="3">
    <source>
        <dbReference type="Proteomes" id="UP001276659"/>
    </source>
</evidence>
<evidence type="ECO:0000313" key="2">
    <source>
        <dbReference type="EMBL" id="KAK3169680.1"/>
    </source>
</evidence>
<dbReference type="AlphaFoldDB" id="A0AAD9Z1Q8"/>
<dbReference type="Proteomes" id="UP001276659">
    <property type="component" value="Unassembled WGS sequence"/>
</dbReference>
<name>A0AAD9Z1Q8_9LECA</name>
<proteinExistence type="predicted"/>
<sequence>MPDSRGPAADIHNQIRTALEPALGVSTEGPVTDACNVVYARHSDCRPLAREVTIVYEMERLEGKAAKLREEAEALDVEVARWKARKIGDRLATAVTEVARWKARKIGDRLATAVTEVARWKARKIGDRLATAVTKADRAVGSDWKGANCESWINLIGVVLAPPYPEKFKSRYCQATLPYIKH</sequence>
<comment type="caution">
    <text evidence="2">The sequence shown here is derived from an EMBL/GenBank/DDBJ whole genome shotgun (WGS) entry which is preliminary data.</text>
</comment>
<keyword evidence="3" id="KW-1185">Reference proteome</keyword>
<protein>
    <submittedName>
        <fullName evidence="2">Uncharacterized protein</fullName>
    </submittedName>
</protein>
<feature type="coiled-coil region" evidence="1">
    <location>
        <begin position="58"/>
        <end position="85"/>
    </location>
</feature>
<accession>A0AAD9Z1Q8</accession>
<organism evidence="2 3">
    <name type="scientific">Lepraria neglecta</name>
    <dbReference type="NCBI Taxonomy" id="209136"/>
    <lineage>
        <taxon>Eukaryota</taxon>
        <taxon>Fungi</taxon>
        <taxon>Dikarya</taxon>
        <taxon>Ascomycota</taxon>
        <taxon>Pezizomycotina</taxon>
        <taxon>Lecanoromycetes</taxon>
        <taxon>OSLEUM clade</taxon>
        <taxon>Lecanoromycetidae</taxon>
        <taxon>Lecanorales</taxon>
        <taxon>Lecanorineae</taxon>
        <taxon>Stereocaulaceae</taxon>
        <taxon>Lepraria</taxon>
    </lineage>
</organism>
<keyword evidence="1" id="KW-0175">Coiled coil</keyword>